<sequence length="221" mass="24079">MKNYILKVVIKIITSFLIALAICIDTFAIGLSYGIKDIKIPKLSLVIINVITVVILYISISLGELVGNLFSNDIASIISFIMLFGLGSFFIVKGYFEDLIKKKEECGDKEITKIRLSRLEIVIAIAVDHTKADMNVSGDIDFKEAIYLGIALSLDSLGVGFGSAIAKINSLQVILFAFILNLIAVTTGLYLGKKIKSCNKNFKTCFISGGILILLGISKLM</sequence>
<accession>A0A1V4IA46</accession>
<dbReference type="InterPro" id="IPR014205">
    <property type="entry name" value="Spore_YtaF"/>
</dbReference>
<organism evidence="6 7">
    <name type="scientific">Alkalithermobacter paradoxus</name>
    <dbReference type="NCBI Taxonomy" id="29349"/>
    <lineage>
        <taxon>Bacteria</taxon>
        <taxon>Bacillati</taxon>
        <taxon>Bacillota</taxon>
        <taxon>Clostridia</taxon>
        <taxon>Peptostreptococcales</taxon>
        <taxon>Tepidibacteraceae</taxon>
        <taxon>Alkalithermobacter</taxon>
    </lineage>
</organism>
<evidence type="ECO:0000313" key="7">
    <source>
        <dbReference type="Proteomes" id="UP000190140"/>
    </source>
</evidence>
<proteinExistence type="predicted"/>
<evidence type="ECO:0000256" key="4">
    <source>
        <dbReference type="ARBA" id="ARBA00023136"/>
    </source>
</evidence>
<dbReference type="AlphaFoldDB" id="A0A1V4IA46"/>
<dbReference type="PANTHER" id="PTHR35529:SF2">
    <property type="entry name" value="SPORULATION PROTEIN YTAF-RELATED"/>
    <property type="match status" value="1"/>
</dbReference>
<evidence type="ECO:0000313" key="6">
    <source>
        <dbReference type="EMBL" id="OPJ56750.1"/>
    </source>
</evidence>
<dbReference type="NCBIfam" id="TIGR02840">
    <property type="entry name" value="spore_YtaF"/>
    <property type="match status" value="1"/>
</dbReference>
<evidence type="ECO:0000256" key="1">
    <source>
        <dbReference type="ARBA" id="ARBA00022475"/>
    </source>
</evidence>
<evidence type="ECO:0000256" key="3">
    <source>
        <dbReference type="ARBA" id="ARBA00022989"/>
    </source>
</evidence>
<dbReference type="Pfam" id="PF02659">
    <property type="entry name" value="Mntp"/>
    <property type="match status" value="2"/>
</dbReference>
<feature type="transmembrane region" description="Helical" evidence="5">
    <location>
        <begin position="74"/>
        <end position="92"/>
    </location>
</feature>
<keyword evidence="1" id="KW-1003">Cell membrane</keyword>
<feature type="transmembrane region" description="Helical" evidence="5">
    <location>
        <begin position="12"/>
        <end position="31"/>
    </location>
</feature>
<dbReference type="PANTHER" id="PTHR35529">
    <property type="entry name" value="MANGANESE EFFLUX PUMP MNTP-RELATED"/>
    <property type="match status" value="1"/>
</dbReference>
<dbReference type="Proteomes" id="UP000190140">
    <property type="component" value="Unassembled WGS sequence"/>
</dbReference>
<reference evidence="6 7" key="1">
    <citation type="submission" date="2017-03" db="EMBL/GenBank/DDBJ databases">
        <title>Genome sequence of Clostridium thermoalcaliphilum DSM 7309.</title>
        <authorList>
            <person name="Poehlein A."/>
            <person name="Daniel R."/>
        </authorList>
    </citation>
    <scope>NUCLEOTIDE SEQUENCE [LARGE SCALE GENOMIC DNA]</scope>
    <source>
        <strain evidence="6 7">DSM 7309</strain>
    </source>
</reference>
<comment type="caution">
    <text evidence="6">The sequence shown here is derived from an EMBL/GenBank/DDBJ whole genome shotgun (WGS) entry which is preliminary data.</text>
</comment>
<feature type="transmembrane region" description="Helical" evidence="5">
    <location>
        <begin position="43"/>
        <end position="62"/>
    </location>
</feature>
<keyword evidence="3 5" id="KW-1133">Transmembrane helix</keyword>
<evidence type="ECO:0000256" key="2">
    <source>
        <dbReference type="ARBA" id="ARBA00022692"/>
    </source>
</evidence>
<dbReference type="STRING" id="29349.CLOTH_00320"/>
<protein>
    <submittedName>
        <fullName evidence="6">Manganese efflux pump MntP</fullName>
    </submittedName>
</protein>
<name>A0A1V4IA46_9FIRM</name>
<keyword evidence="4 5" id="KW-0472">Membrane</keyword>
<dbReference type="InterPro" id="IPR003810">
    <property type="entry name" value="Mntp/YtaF"/>
</dbReference>
<feature type="transmembrane region" description="Helical" evidence="5">
    <location>
        <begin position="171"/>
        <end position="192"/>
    </location>
</feature>
<evidence type="ECO:0000256" key="5">
    <source>
        <dbReference type="SAM" id="Phobius"/>
    </source>
</evidence>
<keyword evidence="7" id="KW-1185">Reference proteome</keyword>
<gene>
    <name evidence="6" type="primary">mntP</name>
    <name evidence="6" type="ORF">CLOTH_00320</name>
</gene>
<dbReference type="EMBL" id="MZGW01000001">
    <property type="protein sequence ID" value="OPJ56750.1"/>
    <property type="molecule type" value="Genomic_DNA"/>
</dbReference>
<keyword evidence="2 5" id="KW-0812">Transmembrane</keyword>